<dbReference type="Proteomes" id="UP001589667">
    <property type="component" value="Unassembled WGS sequence"/>
</dbReference>
<comment type="caution">
    <text evidence="1">The sequence shown here is derived from an EMBL/GenBank/DDBJ whole genome shotgun (WGS) entry which is preliminary data.</text>
</comment>
<protein>
    <recommendedName>
        <fullName evidence="3">DUF4435 domain-containing protein</fullName>
    </recommendedName>
</protein>
<dbReference type="EMBL" id="JBHMBL010000001">
    <property type="protein sequence ID" value="MFB9642113.1"/>
    <property type="molecule type" value="Genomic_DNA"/>
</dbReference>
<name>A0ABV5SP72_9MICO</name>
<reference evidence="1 2" key="1">
    <citation type="submission" date="2024-09" db="EMBL/GenBank/DDBJ databases">
        <authorList>
            <person name="Sun Q."/>
            <person name="Mori K."/>
        </authorList>
    </citation>
    <scope>NUCLEOTIDE SEQUENCE [LARGE SCALE GENOMIC DNA]</scope>
    <source>
        <strain evidence="1 2">JCM 14321</strain>
    </source>
</reference>
<evidence type="ECO:0008006" key="3">
    <source>
        <dbReference type="Google" id="ProtNLM"/>
    </source>
</evidence>
<organism evidence="1 2">
    <name type="scientific">Agromyces lapidis</name>
    <dbReference type="NCBI Taxonomy" id="279574"/>
    <lineage>
        <taxon>Bacteria</taxon>
        <taxon>Bacillati</taxon>
        <taxon>Actinomycetota</taxon>
        <taxon>Actinomycetes</taxon>
        <taxon>Micrococcales</taxon>
        <taxon>Microbacteriaceae</taxon>
        <taxon>Agromyces</taxon>
    </lineage>
</organism>
<gene>
    <name evidence="1" type="ORF">ACFFQV_07395</name>
</gene>
<keyword evidence="2" id="KW-1185">Reference proteome</keyword>
<accession>A0ABV5SP72</accession>
<evidence type="ECO:0000313" key="1">
    <source>
        <dbReference type="EMBL" id="MFB9642113.1"/>
    </source>
</evidence>
<dbReference type="RefSeq" id="WP_157424853.1">
    <property type="nucleotide sequence ID" value="NZ_BAAANI010000007.1"/>
</dbReference>
<proteinExistence type="predicted"/>
<sequence length="308" mass="33970">MSKLRQDARAFRQRVKMGRTRLWVLVEGVDHDRSFYERVIEASTEPSPPRFSVRLAQDISIDGVAAGGKSHALALYRFFHESDSLVQQNAEGKATVSFFLDRDDDDFGSALVQSDHVIYTKHSDIEAEIFANGDAYRAVATAFGLAYADVRRVGERVGEPLSALATLWRDWIRLRLIAMACDTGAGARFAQTSKIHAGAYGTLDDRALESLTKELSKGVDQAKWETDLARVDAHINAAFVTSQQGTLVKGKWIAGYLRYVVKAGLPDEQIRTNVRDHSIIVACLSSIDFDGGSLAAYYKPQIARALAA</sequence>
<evidence type="ECO:0000313" key="2">
    <source>
        <dbReference type="Proteomes" id="UP001589667"/>
    </source>
</evidence>